<dbReference type="AlphaFoldDB" id="A0A803J438"/>
<evidence type="ECO:0000256" key="3">
    <source>
        <dbReference type="ARBA" id="ARBA00022723"/>
    </source>
</evidence>
<dbReference type="InParanoid" id="A0A803J438"/>
<dbReference type="GeneTree" id="ENSGT00950000182866"/>
<dbReference type="PANTHER" id="PTHR16165">
    <property type="entry name" value="NXPE FAMILY MEMBER"/>
    <property type="match status" value="1"/>
</dbReference>
<dbReference type="SUPFAM" id="SSF81296">
    <property type="entry name" value="E set domains"/>
    <property type="match status" value="1"/>
</dbReference>
<evidence type="ECO:0000259" key="5">
    <source>
        <dbReference type="Pfam" id="PF24536"/>
    </source>
</evidence>
<dbReference type="Bgee" id="ENSXETG00000032558">
    <property type="expression patterns" value="Expressed in embryo"/>
</dbReference>
<dbReference type="InterPro" id="IPR013783">
    <property type="entry name" value="Ig-like_fold"/>
</dbReference>
<reference evidence="6" key="1">
    <citation type="journal article" date="2010" name="Science">
        <title>The genome of the Western clawed frog Xenopus tropicalis.</title>
        <authorList>
            <person name="Hellsten U."/>
            <person name="Harland R.M."/>
            <person name="Gilchrist M.J."/>
            <person name="Hendrix D."/>
            <person name="Jurka J."/>
            <person name="Kapitonov V."/>
            <person name="Ovcharenko I."/>
            <person name="Putnam N.H."/>
            <person name="Shu S."/>
            <person name="Taher L."/>
            <person name="Blitz I.L."/>
            <person name="Blumberg B."/>
            <person name="Dichmann D.S."/>
            <person name="Dubchak I."/>
            <person name="Amaya E."/>
            <person name="Detter J.C."/>
            <person name="Fletcher R."/>
            <person name="Gerhard D.S."/>
            <person name="Goodstein D."/>
            <person name="Graves T."/>
            <person name="Grigoriev I.V."/>
            <person name="Grimwood J."/>
            <person name="Kawashima T."/>
            <person name="Lindquist E."/>
            <person name="Lucas S.M."/>
            <person name="Mead P.E."/>
            <person name="Mitros T."/>
            <person name="Ogino H."/>
            <person name="Ohta Y."/>
            <person name="Poliakov A.V."/>
            <person name="Pollet N."/>
            <person name="Robert J."/>
            <person name="Salamov A."/>
            <person name="Sater A.K."/>
            <person name="Schmutz J."/>
            <person name="Terry A."/>
            <person name="Vize P.D."/>
            <person name="Warren W.C."/>
            <person name="Wells D."/>
            <person name="Wills A."/>
            <person name="Wilson R.K."/>
            <person name="Zimmerman L.B."/>
            <person name="Zorn A.M."/>
            <person name="Grainger R."/>
            <person name="Grammer T."/>
            <person name="Khokha M.K."/>
            <person name="Richardson P.M."/>
            <person name="Rokhsar D.S."/>
        </authorList>
    </citation>
    <scope>NUCLEOTIDE SEQUENCE [LARGE SCALE GENOMIC DNA]</scope>
    <source>
        <strain evidence="6">Nigerian</strain>
    </source>
</reference>
<dbReference type="PANTHER" id="PTHR16165:SF31">
    <property type="entry name" value="NXPE FAMILY MEMBER 4"/>
    <property type="match status" value="1"/>
</dbReference>
<dbReference type="InterPro" id="IPR014756">
    <property type="entry name" value="Ig_E-set"/>
</dbReference>
<dbReference type="Pfam" id="PF13359">
    <property type="entry name" value="DDE_Tnp_4"/>
    <property type="match status" value="1"/>
</dbReference>
<proteinExistence type="inferred from homology"/>
<evidence type="ECO:0000259" key="4">
    <source>
        <dbReference type="Pfam" id="PF13359"/>
    </source>
</evidence>
<evidence type="ECO:0000313" key="6">
    <source>
        <dbReference type="Ensembl" id="ENSXETP00000102594"/>
    </source>
</evidence>
<protein>
    <submittedName>
        <fullName evidence="6">Neurexophilin and PC-esterase domain family member 4</fullName>
    </submittedName>
</protein>
<dbReference type="InterPro" id="IPR027806">
    <property type="entry name" value="HARBI1_dom"/>
</dbReference>
<dbReference type="Pfam" id="PF24536">
    <property type="entry name" value="NXPE4_C"/>
    <property type="match status" value="1"/>
</dbReference>
<evidence type="ECO:0000256" key="1">
    <source>
        <dbReference type="ARBA" id="ARBA00001968"/>
    </source>
</evidence>
<evidence type="ECO:0000256" key="2">
    <source>
        <dbReference type="ARBA" id="ARBA00005431"/>
    </source>
</evidence>
<comment type="cofactor">
    <cofactor evidence="1">
        <name>a divalent metal cation</name>
        <dbReference type="ChEBI" id="CHEBI:60240"/>
    </cofactor>
</comment>
<dbReference type="InterPro" id="IPR057106">
    <property type="entry name" value="NXPE4_C"/>
</dbReference>
<sequence>MSQPTFSRILRQVLRAPLLHLQRLISFPSTEAEWTRVKQDFFLIGHFPNCLGAINCTNIPLTPPRLHQECYLNRKRSLSINVQVVCNSHLRIMSVISGFPGSVHCDHFTTSLKEKCCRAGWWIPTFIYLKSDCDKMTKEETELQKEIKKIFKKVDSSIPKISFTHFNNTTSAKNSKATIINPKDKYCVGDSLTVQVDMFDHLGKRKTYGGDFMTARIYSPDVKASASGRVEDLRNGSYHIHYTLFWQGTVQFSILMVHPSEATSALWQGRNRGHGYVAYTGSFVYKGNEAKVKCGFDLNQTHELCEYSNLKEEEHFYCEKPVNIPCGSLRQMMSVFVDSHTYLSEAEKYLLDRSNIRVEIPKNFEKISVSLCSGNITEEKKKCSSGLNYTFPSGYFYQNMWNLQYCSIVRYRNMNSINECLKGKIVYMTGDSTMLQWMTYISNHVNSLKAFNLYNENWPMTRLFVDLERNIKIEWRKHTNPFMMLVFHTFKEEYTIPDQIDHIGGNQNTVYIFTLGMHFRLFPLEHYIRRVLNIRRAIEQLLLRSPETKVVVKMENTSEIDARIEMMNDFHGYVQYSILINMFQGLNVAVVDAWDMTVAFASENTHPSEDVIASEVDWLLSYLC</sequence>
<dbReference type="Gene3D" id="2.60.40.10">
    <property type="entry name" value="Immunoglobulins"/>
    <property type="match status" value="1"/>
</dbReference>
<dbReference type="Ensembl" id="ENSXETT00000118956">
    <property type="protein sequence ID" value="ENSXETP00000102594"/>
    <property type="gene ID" value="ENSXETG00000032558"/>
</dbReference>
<accession>A0A803J438</accession>
<dbReference type="Pfam" id="PF06312">
    <property type="entry name" value="Neurexophilin"/>
    <property type="match status" value="1"/>
</dbReference>
<reference evidence="6" key="2">
    <citation type="submission" date="2021-03" db="UniProtKB">
        <authorList>
            <consortium name="Ensembl"/>
        </authorList>
    </citation>
    <scope>IDENTIFICATION</scope>
</reference>
<comment type="similarity">
    <text evidence="2">Belongs to the NXPE family.</text>
</comment>
<dbReference type="GO" id="GO:0046872">
    <property type="term" value="F:metal ion binding"/>
    <property type="evidence" value="ECO:0007669"/>
    <property type="project" value="UniProtKB-KW"/>
</dbReference>
<name>A0A803J438_XENTR</name>
<keyword evidence="3" id="KW-0479">Metal-binding</keyword>
<feature type="domain" description="NXPE C-terminal" evidence="5">
    <location>
        <begin position="401"/>
        <end position="624"/>
    </location>
</feature>
<feature type="domain" description="DDE Tnp4" evidence="4">
    <location>
        <begin position="54"/>
        <end position="109"/>
    </location>
</feature>
<gene>
    <name evidence="6" type="primary">nxpe4</name>
</gene>
<organism evidence="6">
    <name type="scientific">Xenopus tropicalis</name>
    <name type="common">Western clawed frog</name>
    <name type="synonym">Silurana tropicalis</name>
    <dbReference type="NCBI Taxonomy" id="8364"/>
    <lineage>
        <taxon>Eukaryota</taxon>
        <taxon>Metazoa</taxon>
        <taxon>Chordata</taxon>
        <taxon>Craniata</taxon>
        <taxon>Vertebrata</taxon>
        <taxon>Euteleostomi</taxon>
        <taxon>Amphibia</taxon>
        <taxon>Batrachia</taxon>
        <taxon>Anura</taxon>
        <taxon>Pipoidea</taxon>
        <taxon>Pipidae</taxon>
        <taxon>Xenopodinae</taxon>
        <taxon>Xenopus</taxon>
        <taxon>Silurana</taxon>
    </lineage>
</organism>
<dbReference type="InterPro" id="IPR026845">
    <property type="entry name" value="NXPH/NXPE"/>
</dbReference>